<keyword evidence="1" id="KW-1133">Transmembrane helix</keyword>
<comment type="caution">
    <text evidence="2">The sequence shown here is derived from an EMBL/GenBank/DDBJ whole genome shotgun (WGS) entry which is preliminary data.</text>
</comment>
<dbReference type="EMBL" id="SBJO01000020">
    <property type="protein sequence ID" value="KAF9764489.1"/>
    <property type="molecule type" value="Genomic_DNA"/>
</dbReference>
<keyword evidence="3" id="KW-1185">Reference proteome</keyword>
<evidence type="ECO:0000256" key="1">
    <source>
        <dbReference type="SAM" id="Phobius"/>
    </source>
</evidence>
<reference evidence="2 3" key="1">
    <citation type="journal article" date="2020" name="Genome Biol. Evol.">
        <title>Comparative genomics of strictly vertically transmitted, feminizing microsporidia endosymbionts of amphipod crustaceans.</title>
        <authorList>
            <person name="Cormier A."/>
            <person name="Chebbi M.A."/>
            <person name="Giraud I."/>
            <person name="Wattier R."/>
            <person name="Teixeira M."/>
            <person name="Gilbert C."/>
            <person name="Rigaud T."/>
            <person name="Cordaux R."/>
        </authorList>
    </citation>
    <scope>NUCLEOTIDE SEQUENCE [LARGE SCALE GENOMIC DNA]</scope>
    <source>
        <strain evidence="2 3">Ou3-Ou53</strain>
    </source>
</reference>
<gene>
    <name evidence="2" type="ORF">NGRA_0527</name>
</gene>
<evidence type="ECO:0000313" key="3">
    <source>
        <dbReference type="Proteomes" id="UP000740883"/>
    </source>
</evidence>
<name>A0A9P6KZY9_9MICR</name>
<accession>A0A9P6KZY9</accession>
<organism evidence="2 3">
    <name type="scientific">Nosema granulosis</name>
    <dbReference type="NCBI Taxonomy" id="83296"/>
    <lineage>
        <taxon>Eukaryota</taxon>
        <taxon>Fungi</taxon>
        <taxon>Fungi incertae sedis</taxon>
        <taxon>Microsporidia</taxon>
        <taxon>Nosematidae</taxon>
        <taxon>Nosema</taxon>
    </lineage>
</organism>
<sequence>MKILYFLFFALYLTNKIPKSNEKKVDSAEINETVQKPTMSLEIIINSLFLFSVCVLGSSLFLYIVSFFGILEEYSFYFKETVYILTISLITTLVTLTILLFVHRHLF</sequence>
<feature type="transmembrane region" description="Helical" evidence="1">
    <location>
        <begin position="82"/>
        <end position="102"/>
    </location>
</feature>
<keyword evidence="1" id="KW-0812">Transmembrane</keyword>
<protein>
    <submittedName>
        <fullName evidence="2">Uncharacterized protein</fullName>
    </submittedName>
</protein>
<feature type="transmembrane region" description="Helical" evidence="1">
    <location>
        <begin position="43"/>
        <end position="70"/>
    </location>
</feature>
<evidence type="ECO:0000313" key="2">
    <source>
        <dbReference type="EMBL" id="KAF9764489.1"/>
    </source>
</evidence>
<keyword evidence="1" id="KW-0472">Membrane</keyword>
<dbReference type="AlphaFoldDB" id="A0A9P6KZY9"/>
<proteinExistence type="predicted"/>
<dbReference type="Proteomes" id="UP000740883">
    <property type="component" value="Unassembled WGS sequence"/>
</dbReference>